<evidence type="ECO:0000313" key="2">
    <source>
        <dbReference type="Proteomes" id="UP001501509"/>
    </source>
</evidence>
<accession>A0ABN3Q5W7</accession>
<dbReference type="NCBIfam" id="TIGR01863">
    <property type="entry name" value="cas_Csd1"/>
    <property type="match status" value="1"/>
</dbReference>
<gene>
    <name evidence="1" type="primary">cas8c</name>
    <name evidence="1" type="ORF">GCM10010411_55980</name>
</gene>
<evidence type="ECO:0000313" key="1">
    <source>
        <dbReference type="EMBL" id="GAA2613885.1"/>
    </source>
</evidence>
<dbReference type="RefSeq" id="WP_344545435.1">
    <property type="nucleotide sequence ID" value="NZ_BAAATD010000008.1"/>
</dbReference>
<dbReference type="Pfam" id="PF09709">
    <property type="entry name" value="Cas_Csd1"/>
    <property type="match status" value="1"/>
</dbReference>
<name>A0ABN3Q5W7_9ACTN</name>
<proteinExistence type="predicted"/>
<comment type="caution">
    <text evidence="1">The sequence shown here is derived from an EMBL/GenBank/DDBJ whole genome shotgun (WGS) entry which is preliminary data.</text>
</comment>
<sequence length="591" mass="65027">MPLRQLVEHAKNEAAGETPRYYRSRAVQWAISIDRNGDGTLIDRTDPGTRAAAQQAAPYVTRTSGIAAMLLVDTLEYVFGVAKDDTDRAQTAADRRNDAYLALLHDWRAASGDPVASIVCDFFDQEKHLRLPLPDDVASSEIVGILVDNEWAHRRPSAIEFWASESRKRKSSGAEGICLSCGDPGPLLKTVPYMIKSSLVPVGVDGKGRPKRGRDAALVSINTSAQGRGGNLQLGNTPLCEECGAQAMAALNRLLSDERHRRRGEDSVVTWWLREAGDLDLMVIDQPEPEDVNALLDQVHKGTHRTAIDTNAFYALTLSANQSRIVVRDWVEVPVAEIKERLAAWFDDHCATDRWSDGAHYVPLWAMVRASGRWDRTKKQYVAGSTVHGLERDLLRAALHAVPPPSSLVSQLLHRIRNDHNIDLPRVAMLRLTLTRPPFKEKIMPGLDETATNPAYVWGRIFAVLEAIQRRALPDVNATIRDRYFGLAMTQPEATMRMLRTNANGHLKKLIGKDATRGAGLALDGRLASLSLLLDPDAGLPAHLDARGQMHFILGYDQQRATDMAAARAANATKQAKQANGANTTAETAQI</sequence>
<dbReference type="InterPro" id="IPR010144">
    <property type="entry name" value="CRISPR-assoc_prot_Csd1-typ"/>
</dbReference>
<reference evidence="1 2" key="1">
    <citation type="journal article" date="2019" name="Int. J. Syst. Evol. Microbiol.">
        <title>The Global Catalogue of Microorganisms (GCM) 10K type strain sequencing project: providing services to taxonomists for standard genome sequencing and annotation.</title>
        <authorList>
            <consortium name="The Broad Institute Genomics Platform"/>
            <consortium name="The Broad Institute Genome Sequencing Center for Infectious Disease"/>
            <person name="Wu L."/>
            <person name="Ma J."/>
        </authorList>
    </citation>
    <scope>NUCLEOTIDE SEQUENCE [LARGE SCALE GENOMIC DNA]</scope>
    <source>
        <strain evidence="1 2">JCM 6833</strain>
    </source>
</reference>
<organism evidence="1 2">
    <name type="scientific">Actinomadura fulvescens</name>
    <dbReference type="NCBI Taxonomy" id="46160"/>
    <lineage>
        <taxon>Bacteria</taxon>
        <taxon>Bacillati</taxon>
        <taxon>Actinomycetota</taxon>
        <taxon>Actinomycetes</taxon>
        <taxon>Streptosporangiales</taxon>
        <taxon>Thermomonosporaceae</taxon>
        <taxon>Actinomadura</taxon>
    </lineage>
</organism>
<protein>
    <submittedName>
        <fullName evidence="1">Type I-C CRISPR-associated protein Cas8c/Csd1</fullName>
    </submittedName>
</protein>
<dbReference type="EMBL" id="BAAATD010000008">
    <property type="protein sequence ID" value="GAA2613885.1"/>
    <property type="molecule type" value="Genomic_DNA"/>
</dbReference>
<keyword evidence="2" id="KW-1185">Reference proteome</keyword>
<dbReference type="Proteomes" id="UP001501509">
    <property type="component" value="Unassembled WGS sequence"/>
</dbReference>